<dbReference type="Gene3D" id="2.40.128.600">
    <property type="match status" value="1"/>
</dbReference>
<dbReference type="Pfam" id="PF11954">
    <property type="entry name" value="DUF3471"/>
    <property type="match status" value="1"/>
</dbReference>
<sequence>MKNIDVKEEIKSLEQKLELHFQKKKSSGLAIVITHEKEIIYSQCYGYRDIENNISMTEDTLFNIASISKSFTAASIAFLVDQGLLAWDEPLRKKFPQFRTSDKFVNEHVTLRDLLSHRTGLSGHDMMWYLDDNFTYEKLLSRMPYLEFSKDLRETYQYNNLMFYVAAKIVEEFSDMKFSAFLKEKILNPLGMEDTTLSDNEAFETQRMAKPYKNDPKGIHLMNYHTESTPGAGGIKTTPKDLAKWLMFQYNQGKIGDKSLIAPKIFSQLHKPTTIIEEEDRDLFPKKNWRKMESYGLGWFISMYRGFEVITHTGGIDGFNSQVTFLPDNNIGIVVLANEYPSILHKAVSNEILDIILDLERWDWMEESTKTRDSVKNAQRDMKKLILNSAKQHTHPSFPLTEYKGKYKHPGYPIFEIIQNEEKQLVLKTPRFEFPLVHVHYDTFMLYFYLWDEYWPVIFNQNADGEITKFEIQLDELLPPLKFERQPDNALRDERLLKLLIGTYDFLNNPLVIQLKNSTSLEAVFLGETPVELFPLRNLRFQIRNSLMKFTFIQDENDEYRELHIRTTNSIYKCNRMD</sequence>
<accession>A0ABY6HY94</accession>
<evidence type="ECO:0000259" key="2">
    <source>
        <dbReference type="Pfam" id="PF11954"/>
    </source>
</evidence>
<dbReference type="EMBL" id="CP104013">
    <property type="protein sequence ID" value="UYP47287.1"/>
    <property type="molecule type" value="Genomic_DNA"/>
</dbReference>
<feature type="domain" description="Peptidase S12 Pab87-related C-terminal" evidence="2">
    <location>
        <begin position="391"/>
        <end position="476"/>
    </location>
</feature>
<dbReference type="PANTHER" id="PTHR46825:SF15">
    <property type="entry name" value="BETA-LACTAMASE-RELATED DOMAIN-CONTAINING PROTEIN"/>
    <property type="match status" value="1"/>
</dbReference>
<protein>
    <submittedName>
        <fullName evidence="3">D-aminopeptidase</fullName>
        <ecNumber evidence="3">3.4.11.19</ecNumber>
    </submittedName>
</protein>
<dbReference type="Pfam" id="PF00144">
    <property type="entry name" value="Beta-lactamase"/>
    <property type="match status" value="1"/>
</dbReference>
<organism evidence="3 4">
    <name type="scientific">Candidatus Lokiarchaeum ossiferum</name>
    <dbReference type="NCBI Taxonomy" id="2951803"/>
    <lineage>
        <taxon>Archaea</taxon>
        <taxon>Promethearchaeati</taxon>
        <taxon>Promethearchaeota</taxon>
        <taxon>Promethearchaeia</taxon>
        <taxon>Promethearchaeales</taxon>
        <taxon>Promethearchaeaceae</taxon>
        <taxon>Candidatus Lokiarchaeum</taxon>
    </lineage>
</organism>
<gene>
    <name evidence="3" type="ORF">NEF87_003572</name>
</gene>
<keyword evidence="4" id="KW-1185">Reference proteome</keyword>
<dbReference type="EC" id="3.4.11.19" evidence="3"/>
<keyword evidence="3" id="KW-0378">Hydrolase</keyword>
<dbReference type="InterPro" id="IPR050491">
    <property type="entry name" value="AmpC-like"/>
</dbReference>
<dbReference type="Gene3D" id="3.40.710.10">
    <property type="entry name" value="DD-peptidase/beta-lactamase superfamily"/>
    <property type="match status" value="1"/>
</dbReference>
<dbReference type="Proteomes" id="UP001208689">
    <property type="component" value="Chromosome"/>
</dbReference>
<keyword evidence="3" id="KW-0645">Protease</keyword>
<proteinExistence type="predicted"/>
<keyword evidence="3" id="KW-0031">Aminopeptidase</keyword>
<name>A0ABY6HY94_9ARCH</name>
<evidence type="ECO:0000313" key="4">
    <source>
        <dbReference type="Proteomes" id="UP001208689"/>
    </source>
</evidence>
<dbReference type="GO" id="GO:0004177">
    <property type="term" value="F:aminopeptidase activity"/>
    <property type="evidence" value="ECO:0007669"/>
    <property type="project" value="UniProtKB-KW"/>
</dbReference>
<dbReference type="InterPro" id="IPR012338">
    <property type="entry name" value="Beta-lactam/transpept-like"/>
</dbReference>
<dbReference type="InterPro" id="IPR021860">
    <property type="entry name" value="Peptidase_S12_Pab87-rel_C"/>
</dbReference>
<reference evidence="3" key="1">
    <citation type="submission" date="2022-09" db="EMBL/GenBank/DDBJ databases">
        <title>Actin cytoskeleton and complex cell architecture in an #Asgard archaeon.</title>
        <authorList>
            <person name="Ponce Toledo R.I."/>
            <person name="Schleper C."/>
            <person name="Rodrigues Oliveira T."/>
            <person name="Wollweber F."/>
            <person name="Xu J."/>
            <person name="Rittmann S."/>
            <person name="Klingl A."/>
            <person name="Pilhofer M."/>
        </authorList>
    </citation>
    <scope>NUCLEOTIDE SEQUENCE</scope>
    <source>
        <strain evidence="3">B-35</strain>
    </source>
</reference>
<evidence type="ECO:0000259" key="1">
    <source>
        <dbReference type="Pfam" id="PF00144"/>
    </source>
</evidence>
<dbReference type="InterPro" id="IPR001466">
    <property type="entry name" value="Beta-lactam-related"/>
</dbReference>
<dbReference type="SUPFAM" id="SSF56601">
    <property type="entry name" value="beta-lactamase/transpeptidase-like"/>
    <property type="match status" value="1"/>
</dbReference>
<evidence type="ECO:0000313" key="3">
    <source>
        <dbReference type="EMBL" id="UYP47287.1"/>
    </source>
</evidence>
<feature type="domain" description="Beta-lactamase-related" evidence="1">
    <location>
        <begin position="22"/>
        <end position="342"/>
    </location>
</feature>
<dbReference type="PANTHER" id="PTHR46825">
    <property type="entry name" value="D-ALANYL-D-ALANINE-CARBOXYPEPTIDASE/ENDOPEPTIDASE AMPH"/>
    <property type="match status" value="1"/>
</dbReference>